<dbReference type="RefSeq" id="WP_106593561.1">
    <property type="nucleotide sequence ID" value="NZ_PYAS01000001.1"/>
</dbReference>
<evidence type="ECO:0000313" key="3">
    <source>
        <dbReference type="Proteomes" id="UP000241964"/>
    </source>
</evidence>
<feature type="transmembrane region" description="Helical" evidence="1">
    <location>
        <begin position="128"/>
        <end position="147"/>
    </location>
</feature>
<name>A0A2P8GIU6_9BACT</name>
<reference evidence="2 3" key="1">
    <citation type="submission" date="2018-03" db="EMBL/GenBank/DDBJ databases">
        <title>Genomic Encyclopedia of Archaeal and Bacterial Type Strains, Phase II (KMG-II): from individual species to whole genera.</title>
        <authorList>
            <person name="Goeker M."/>
        </authorList>
    </citation>
    <scope>NUCLEOTIDE SEQUENCE [LARGE SCALE GENOMIC DNA]</scope>
    <source>
        <strain evidence="2 3">DSM 29057</strain>
    </source>
</reference>
<accession>A0A2P8GIU6</accession>
<feature type="transmembrane region" description="Helical" evidence="1">
    <location>
        <begin position="12"/>
        <end position="39"/>
    </location>
</feature>
<comment type="caution">
    <text evidence="2">The sequence shown here is derived from an EMBL/GenBank/DDBJ whole genome shotgun (WGS) entry which is preliminary data.</text>
</comment>
<organism evidence="2 3">
    <name type="scientific">Dyadobacter jiangsuensis</name>
    <dbReference type="NCBI Taxonomy" id="1591085"/>
    <lineage>
        <taxon>Bacteria</taxon>
        <taxon>Pseudomonadati</taxon>
        <taxon>Bacteroidota</taxon>
        <taxon>Cytophagia</taxon>
        <taxon>Cytophagales</taxon>
        <taxon>Spirosomataceae</taxon>
        <taxon>Dyadobacter</taxon>
    </lineage>
</organism>
<keyword evidence="1" id="KW-1133">Transmembrane helix</keyword>
<keyword evidence="3" id="KW-1185">Reference proteome</keyword>
<evidence type="ECO:0000256" key="1">
    <source>
        <dbReference type="SAM" id="Phobius"/>
    </source>
</evidence>
<evidence type="ECO:0000313" key="2">
    <source>
        <dbReference type="EMBL" id="PSL33881.1"/>
    </source>
</evidence>
<keyword evidence="1" id="KW-0812">Transmembrane</keyword>
<feature type="transmembrane region" description="Helical" evidence="1">
    <location>
        <begin position="93"/>
        <end position="116"/>
    </location>
</feature>
<gene>
    <name evidence="2" type="ORF">CLV60_101250</name>
</gene>
<dbReference type="EMBL" id="PYAS01000001">
    <property type="protein sequence ID" value="PSL33881.1"/>
    <property type="molecule type" value="Genomic_DNA"/>
</dbReference>
<sequence length="156" mass="17482">MALSFPARYRATGIFLAIAGFLCLWVASWEGLINVYRIILPGRTLPDGAYPYPANFWDINAAFGMVSACMLTVGAAMVFLAKEPDEYFYKLRLESIQFAVIAQFVVGLIAFAYFYFTPGYQIENTFQGILGLACGTFLAAYVLRYYANSYFKADQD</sequence>
<dbReference type="OrthoDB" id="958272at2"/>
<keyword evidence="1" id="KW-0472">Membrane</keyword>
<feature type="transmembrane region" description="Helical" evidence="1">
    <location>
        <begin position="59"/>
        <end position="81"/>
    </location>
</feature>
<protein>
    <submittedName>
        <fullName evidence="2">Uncharacterized protein</fullName>
    </submittedName>
</protein>
<dbReference type="AlphaFoldDB" id="A0A2P8GIU6"/>
<dbReference type="Proteomes" id="UP000241964">
    <property type="component" value="Unassembled WGS sequence"/>
</dbReference>
<proteinExistence type="predicted"/>